<dbReference type="AlphaFoldDB" id="A0A0M3HGF6"/>
<reference evidence="2" key="1">
    <citation type="submission" date="2017-02" db="UniProtKB">
        <authorList>
            <consortium name="WormBaseParasite"/>
        </authorList>
    </citation>
    <scope>IDENTIFICATION</scope>
</reference>
<dbReference type="Proteomes" id="UP000036681">
    <property type="component" value="Unplaced"/>
</dbReference>
<sequence>MEIPREVASVFGIVPLRKLFIGSGTVFASDDHDV</sequence>
<keyword evidence="1" id="KW-1185">Reference proteome</keyword>
<dbReference type="WBParaSite" id="ALUE_0000060101-mRNA-1">
    <property type="protein sequence ID" value="ALUE_0000060101-mRNA-1"/>
    <property type="gene ID" value="ALUE_0000060101"/>
</dbReference>
<proteinExistence type="predicted"/>
<protein>
    <submittedName>
        <fullName evidence="2">Transposase</fullName>
    </submittedName>
</protein>
<evidence type="ECO:0000313" key="1">
    <source>
        <dbReference type="Proteomes" id="UP000036681"/>
    </source>
</evidence>
<name>A0A0M3HGF6_ASCLU</name>
<evidence type="ECO:0000313" key="2">
    <source>
        <dbReference type="WBParaSite" id="ALUE_0000060101-mRNA-1"/>
    </source>
</evidence>
<accession>A0A0M3HGF6</accession>
<organism evidence="1 2">
    <name type="scientific">Ascaris lumbricoides</name>
    <name type="common">Giant roundworm</name>
    <dbReference type="NCBI Taxonomy" id="6252"/>
    <lineage>
        <taxon>Eukaryota</taxon>
        <taxon>Metazoa</taxon>
        <taxon>Ecdysozoa</taxon>
        <taxon>Nematoda</taxon>
        <taxon>Chromadorea</taxon>
        <taxon>Rhabditida</taxon>
        <taxon>Spirurina</taxon>
        <taxon>Ascaridomorpha</taxon>
        <taxon>Ascaridoidea</taxon>
        <taxon>Ascarididae</taxon>
        <taxon>Ascaris</taxon>
    </lineage>
</organism>